<dbReference type="InterPro" id="IPR037171">
    <property type="entry name" value="NagB/RpiA_transferase-like"/>
</dbReference>
<keyword evidence="5" id="KW-1185">Reference proteome</keyword>
<feature type="compositionally biased region" description="Low complexity" evidence="3">
    <location>
        <begin position="366"/>
        <end position="376"/>
    </location>
</feature>
<evidence type="ECO:0000256" key="1">
    <source>
        <dbReference type="ARBA" id="ARBA00015518"/>
    </source>
</evidence>
<dbReference type="Gene3D" id="3.40.50.10420">
    <property type="entry name" value="NagB/RpiA/CoA transferase-like"/>
    <property type="match status" value="1"/>
</dbReference>
<keyword evidence="2" id="KW-0694">RNA-binding</keyword>
<feature type="compositionally biased region" description="Polar residues" evidence="3">
    <location>
        <begin position="1"/>
        <end position="22"/>
    </location>
</feature>
<dbReference type="PANTHER" id="PTHR13017">
    <property type="entry name" value="5-FORMYLTETRAHYDROFOLATE CYCLO-LIGASE-RELATED"/>
    <property type="match status" value="1"/>
</dbReference>
<proteinExistence type="predicted"/>
<feature type="region of interest" description="Disordered" evidence="3">
    <location>
        <begin position="330"/>
        <end position="394"/>
    </location>
</feature>
<dbReference type="EMBL" id="FNXT01000270">
    <property type="protein sequence ID" value="SZX62911.1"/>
    <property type="molecule type" value="Genomic_DNA"/>
</dbReference>
<dbReference type="InterPro" id="IPR024185">
    <property type="entry name" value="FTHF_cligase-like_sf"/>
</dbReference>
<evidence type="ECO:0000313" key="5">
    <source>
        <dbReference type="Proteomes" id="UP000256970"/>
    </source>
</evidence>
<dbReference type="FunFam" id="3.40.50.10420:FF:000001">
    <property type="entry name" value="Methenyltetrahydrofolate synthase domain-containing protein"/>
    <property type="match status" value="1"/>
</dbReference>
<gene>
    <name evidence="4" type="ORF">BQ4739_LOCUS3487</name>
</gene>
<evidence type="ECO:0000256" key="2">
    <source>
        <dbReference type="ARBA" id="ARBA00022884"/>
    </source>
</evidence>
<dbReference type="STRING" id="3088.A0A383VCL0"/>
<feature type="region of interest" description="Disordered" evidence="3">
    <location>
        <begin position="1"/>
        <end position="47"/>
    </location>
</feature>
<dbReference type="GO" id="GO:0005737">
    <property type="term" value="C:cytoplasm"/>
    <property type="evidence" value="ECO:0007669"/>
    <property type="project" value="TreeGrafter"/>
</dbReference>
<protein>
    <recommendedName>
        <fullName evidence="1">Methenyltetrahydrofolate synthase domain-containing protein</fullName>
    </recommendedName>
</protein>
<dbReference type="GO" id="GO:0003723">
    <property type="term" value="F:RNA binding"/>
    <property type="evidence" value="ECO:0007669"/>
    <property type="project" value="UniProtKB-KW"/>
</dbReference>
<dbReference type="SUPFAM" id="SSF100950">
    <property type="entry name" value="NagB/RpiA/CoA transferase-like"/>
    <property type="match status" value="1"/>
</dbReference>
<dbReference type="Pfam" id="PF01812">
    <property type="entry name" value="5-FTHF_cyc-lig"/>
    <property type="match status" value="1"/>
</dbReference>
<dbReference type="InterPro" id="IPR002698">
    <property type="entry name" value="FTHF_cligase"/>
</dbReference>
<evidence type="ECO:0000256" key="3">
    <source>
        <dbReference type="SAM" id="MobiDB-lite"/>
    </source>
</evidence>
<dbReference type="PANTHER" id="PTHR13017:SF0">
    <property type="entry name" value="METHENYLTETRAHYDROFOLATE SYNTHASE DOMAIN-CONTAINING PROTEIN"/>
    <property type="match status" value="1"/>
</dbReference>
<reference evidence="4 5" key="1">
    <citation type="submission" date="2016-10" db="EMBL/GenBank/DDBJ databases">
        <authorList>
            <person name="Cai Z."/>
        </authorList>
    </citation>
    <scope>NUCLEOTIDE SEQUENCE [LARGE SCALE GENOMIC DNA]</scope>
</reference>
<accession>A0A383VCL0</accession>
<feature type="compositionally biased region" description="Gly residues" evidence="3">
    <location>
        <begin position="377"/>
        <end position="386"/>
    </location>
</feature>
<dbReference type="Proteomes" id="UP000256970">
    <property type="component" value="Unassembled WGS sequence"/>
</dbReference>
<dbReference type="AlphaFoldDB" id="A0A383VCL0"/>
<evidence type="ECO:0000313" key="4">
    <source>
        <dbReference type="EMBL" id="SZX62911.1"/>
    </source>
</evidence>
<sequence>MQAAYSSSIRGRQLPTPGQQGSCKPKRQHCWMQARSNSSSSSSSTGFDTASYDAERLKLDEQARSAMVSKAVAESAAEVAAPGSKEGAWKWAIRKKMWDYMEENDIARFPRPVHHRIPNFVDAEKAAARLAQLPEFKAAAVVKVNPDTPQKMVRFEVLSSGKTLLTPQPRLRTGFFSTLTAASFESNAIMEACTSAGVAKYGSPVGLQQQGLKVDMIVVGSSAVSRNGARLGKGEGFAELEYGILRWMGAIDENTPVVCTIHDCQLLEEEIDPAQMLEHDVPVDIIVTPTQVIRTNSALPKPAGILWHKLSPQKLAQIRVLQQLKRQIEEQTGQPLPSGPDEVLPPLAERKGRGGKAGGRGRGGRRSSSSSSSSSRGGSGRGGGRSSGAQAASQ</sequence>
<organism evidence="4 5">
    <name type="scientific">Tetradesmus obliquus</name>
    <name type="common">Green alga</name>
    <name type="synonym">Acutodesmus obliquus</name>
    <dbReference type="NCBI Taxonomy" id="3088"/>
    <lineage>
        <taxon>Eukaryota</taxon>
        <taxon>Viridiplantae</taxon>
        <taxon>Chlorophyta</taxon>
        <taxon>core chlorophytes</taxon>
        <taxon>Chlorophyceae</taxon>
        <taxon>CS clade</taxon>
        <taxon>Sphaeropleales</taxon>
        <taxon>Scenedesmaceae</taxon>
        <taxon>Tetradesmus</taxon>
    </lineage>
</organism>
<name>A0A383VCL0_TETOB</name>